<gene>
    <name evidence="1" type="ORF">CLAC_09700</name>
</gene>
<reference evidence="1 2" key="1">
    <citation type="submission" date="2013-10" db="EMBL/GenBank/DDBJ databases">
        <title>Complete genome sequence of Corynebacterium lactis DSM 45799(T), isolated from raw cow milk.</title>
        <authorList>
            <person name="Ruckert C."/>
            <person name="Albersmeier A."/>
            <person name="Lipski A."/>
            <person name="Kalinowski J."/>
        </authorList>
    </citation>
    <scope>NUCLEOTIDE SEQUENCE [LARGE SCALE GENOMIC DNA]</scope>
    <source>
        <strain evidence="1 2">RW2-5</strain>
    </source>
</reference>
<dbReference type="OrthoDB" id="4428700at2"/>
<evidence type="ECO:0000313" key="1">
    <source>
        <dbReference type="EMBL" id="ALA68649.1"/>
    </source>
</evidence>
<dbReference type="PATRIC" id="fig|1408189.4.peg.1945"/>
<sequence>MAFEFVPAWDARTQFTCEIPTKDGKSKTFSVPRMEFIDDETYATFAKWFKDNPDDKLLEDGRRPVSEAFDFFITELGIDDAQWFVDNLVFGEKVQLWNEWNRLTDVPLGES</sequence>
<dbReference type="EMBL" id="CP006841">
    <property type="protein sequence ID" value="ALA68649.1"/>
    <property type="molecule type" value="Genomic_DNA"/>
</dbReference>
<keyword evidence="2" id="KW-1185">Reference proteome</keyword>
<dbReference type="KEGG" id="clw:CLAC_09700"/>
<protein>
    <submittedName>
        <fullName evidence="1">Uncharacterized protein</fullName>
    </submittedName>
</protein>
<accession>A0A0K2H3N5</accession>
<dbReference type="STRING" id="1408189.CLAC_09700"/>
<dbReference type="AlphaFoldDB" id="A0A0K2H3N5"/>
<dbReference type="RefSeq" id="WP_053412711.1">
    <property type="nucleotide sequence ID" value="NZ_CP006841.1"/>
</dbReference>
<organism evidence="1 2">
    <name type="scientific">Corynebacterium lactis RW2-5</name>
    <dbReference type="NCBI Taxonomy" id="1408189"/>
    <lineage>
        <taxon>Bacteria</taxon>
        <taxon>Bacillati</taxon>
        <taxon>Actinomycetota</taxon>
        <taxon>Actinomycetes</taxon>
        <taxon>Mycobacteriales</taxon>
        <taxon>Corynebacteriaceae</taxon>
        <taxon>Corynebacterium</taxon>
    </lineage>
</organism>
<dbReference type="Proteomes" id="UP000058446">
    <property type="component" value="Chromosome"/>
</dbReference>
<name>A0A0K2H3N5_9CORY</name>
<proteinExistence type="predicted"/>
<evidence type="ECO:0000313" key="2">
    <source>
        <dbReference type="Proteomes" id="UP000058446"/>
    </source>
</evidence>